<dbReference type="Gene3D" id="3.40.50.1820">
    <property type="entry name" value="alpha/beta hydrolase"/>
    <property type="match status" value="1"/>
</dbReference>
<evidence type="ECO:0000313" key="10">
    <source>
        <dbReference type="WBParaSite" id="Pan_g15308.t1"/>
    </source>
</evidence>
<evidence type="ECO:0000256" key="3">
    <source>
        <dbReference type="ARBA" id="ARBA00022670"/>
    </source>
</evidence>
<keyword evidence="4 7" id="KW-0732">Signal</keyword>
<dbReference type="SUPFAM" id="SSF53474">
    <property type="entry name" value="alpha/beta-Hydrolases"/>
    <property type="match status" value="1"/>
</dbReference>
<dbReference type="GO" id="GO:1904715">
    <property type="term" value="P:negative regulation of chaperone-mediated autophagy"/>
    <property type="evidence" value="ECO:0007669"/>
    <property type="project" value="UniProtKB-ARBA"/>
</dbReference>
<dbReference type="PANTHER" id="PTHR11802:SF3">
    <property type="entry name" value="RETINOID-INDUCIBLE SERINE CARBOXYPEPTIDASE"/>
    <property type="match status" value="1"/>
</dbReference>
<name>A0A7E4ZSY0_PANRE</name>
<reference evidence="9" key="1">
    <citation type="journal article" date="2013" name="Genetics">
        <title>The draft genome and transcriptome of Panagrellus redivivus are shaped by the harsh demands of a free-living lifestyle.</title>
        <authorList>
            <person name="Srinivasan J."/>
            <person name="Dillman A.R."/>
            <person name="Macchietto M.G."/>
            <person name="Heikkinen L."/>
            <person name="Lakso M."/>
            <person name="Fracchia K.M."/>
            <person name="Antoshechkin I."/>
            <person name="Mortazavi A."/>
            <person name="Wong G."/>
            <person name="Sternberg P.W."/>
        </authorList>
    </citation>
    <scope>NUCLEOTIDE SEQUENCE [LARGE SCALE GENOMIC DNA]</scope>
    <source>
        <strain evidence="9">MT8872</strain>
    </source>
</reference>
<dbReference type="GO" id="GO:0004185">
    <property type="term" value="F:serine-type carboxypeptidase activity"/>
    <property type="evidence" value="ECO:0007669"/>
    <property type="project" value="UniProtKB-UniRule"/>
</dbReference>
<feature type="compositionally biased region" description="Low complexity" evidence="8">
    <location>
        <begin position="561"/>
        <end position="590"/>
    </location>
</feature>
<dbReference type="Pfam" id="PF00450">
    <property type="entry name" value="Peptidase_S10"/>
    <property type="match status" value="1"/>
</dbReference>
<evidence type="ECO:0000256" key="8">
    <source>
        <dbReference type="SAM" id="MobiDB-lite"/>
    </source>
</evidence>
<keyword evidence="2 7" id="KW-0121">Carboxypeptidase</keyword>
<protein>
    <recommendedName>
        <fullName evidence="7">Carboxypeptidase</fullName>
        <ecNumber evidence="7">3.4.16.-</ecNumber>
    </recommendedName>
</protein>
<dbReference type="AlphaFoldDB" id="A0A7E4ZSY0"/>
<keyword evidence="6" id="KW-0325">Glycoprotein</keyword>
<dbReference type="InterPro" id="IPR001563">
    <property type="entry name" value="Peptidase_S10"/>
</dbReference>
<sequence length="624" mass="69341">MSRTVDILRLPLALILIGTTISTVSAIGDNDKITALPGVNFEVNFDQYSGYLNAGKNGTWKFFYWLVESQSGNASTDPLIVWFNGGPGCSSVGGLFEELGPFYVYKDGATVYENIYAWNKNANVLAIDSPIGVGFSYDTEDPSSYTVGDDLTAQQNHDALADFFDRVQPRYNSSRWFISGESYAGIYIPTVTQNVLHSIKNDSFPNQNFGGIAIGNGYSNIQNLTNALVLWSSYHGAFGLYEWRDLKENCCIVNGTGEVGDVDYCDFASHFDATYFNGSKDYCGKKVLEVLNLDQDIYDAYNFYQDCYLSDYLTNTKKFINKGLLKTPMQPSENITANILYEDSTDNQDGYPCYNGLSARVYLRKPEVLKAFHVDPEWKGKWSGCNYPLNENYHVKYVDTYDLFVEIIKIATDPNEYVKDFRILIYNGDVDTVCNFLGDAWHFDNIAQNTNLTVLKRQPWLFRNQLAGFHQPYYTSYDTASGEANFTLDVVTVKGSGHFVPNDRQGQSLQMITNFINSVTNYNATANFDATPKPAQILTTTTTQMPESSSSQTPDFPTSQAPVAPTAQTSVTPTAATSASPTTQTPTQTPLIETTTINSGNTHSSSLLLVIFAFVISSIVTFLL</sequence>
<proteinExistence type="inferred from homology"/>
<feature type="compositionally biased region" description="Polar residues" evidence="8">
    <location>
        <begin position="541"/>
        <end position="560"/>
    </location>
</feature>
<comment type="similarity">
    <text evidence="1 7">Belongs to the peptidase S10 family.</text>
</comment>
<dbReference type="FunFam" id="3.40.50.1820:FF:000335">
    <property type="entry name" value="Carboxypeptidase"/>
    <property type="match status" value="1"/>
</dbReference>
<keyword evidence="5 7" id="KW-0378">Hydrolase</keyword>
<evidence type="ECO:0000256" key="7">
    <source>
        <dbReference type="RuleBase" id="RU361156"/>
    </source>
</evidence>
<dbReference type="PANTHER" id="PTHR11802">
    <property type="entry name" value="SERINE PROTEASE FAMILY S10 SERINE CARBOXYPEPTIDASE"/>
    <property type="match status" value="1"/>
</dbReference>
<dbReference type="InterPro" id="IPR018202">
    <property type="entry name" value="Ser_caboxypep_ser_AS"/>
</dbReference>
<feature type="chain" id="PRO_5029035224" description="Carboxypeptidase" evidence="7">
    <location>
        <begin position="27"/>
        <end position="624"/>
    </location>
</feature>
<dbReference type="Proteomes" id="UP000492821">
    <property type="component" value="Unassembled WGS sequence"/>
</dbReference>
<dbReference type="GO" id="GO:0031647">
    <property type="term" value="P:regulation of protein stability"/>
    <property type="evidence" value="ECO:0007669"/>
    <property type="project" value="UniProtKB-ARBA"/>
</dbReference>
<accession>A0A7E4ZSY0</accession>
<evidence type="ECO:0000256" key="1">
    <source>
        <dbReference type="ARBA" id="ARBA00009431"/>
    </source>
</evidence>
<dbReference type="EC" id="3.4.16.-" evidence="7"/>
<dbReference type="WBParaSite" id="Pan_g15308.t1">
    <property type="protein sequence ID" value="Pan_g15308.t1"/>
    <property type="gene ID" value="Pan_g15308"/>
</dbReference>
<feature type="region of interest" description="Disordered" evidence="8">
    <location>
        <begin position="541"/>
        <end position="597"/>
    </location>
</feature>
<organism evidence="9 10">
    <name type="scientific">Panagrellus redivivus</name>
    <name type="common">Microworm</name>
    <dbReference type="NCBI Taxonomy" id="6233"/>
    <lineage>
        <taxon>Eukaryota</taxon>
        <taxon>Metazoa</taxon>
        <taxon>Ecdysozoa</taxon>
        <taxon>Nematoda</taxon>
        <taxon>Chromadorea</taxon>
        <taxon>Rhabditida</taxon>
        <taxon>Tylenchina</taxon>
        <taxon>Panagrolaimomorpha</taxon>
        <taxon>Panagrolaimoidea</taxon>
        <taxon>Panagrolaimidae</taxon>
        <taxon>Panagrellus</taxon>
    </lineage>
</organism>
<evidence type="ECO:0000256" key="4">
    <source>
        <dbReference type="ARBA" id="ARBA00022729"/>
    </source>
</evidence>
<reference evidence="10" key="2">
    <citation type="submission" date="2020-10" db="UniProtKB">
        <authorList>
            <consortium name="WormBaseParasite"/>
        </authorList>
    </citation>
    <scope>IDENTIFICATION</scope>
</reference>
<dbReference type="InterPro" id="IPR029058">
    <property type="entry name" value="AB_hydrolase_fold"/>
</dbReference>
<evidence type="ECO:0000313" key="9">
    <source>
        <dbReference type="Proteomes" id="UP000492821"/>
    </source>
</evidence>
<dbReference type="PRINTS" id="PR00724">
    <property type="entry name" value="CRBOXYPTASEC"/>
</dbReference>
<feature type="signal peptide" evidence="7">
    <location>
        <begin position="1"/>
        <end position="26"/>
    </location>
</feature>
<keyword evidence="9" id="KW-1185">Reference proteome</keyword>
<dbReference type="GO" id="GO:0006508">
    <property type="term" value="P:proteolysis"/>
    <property type="evidence" value="ECO:0007669"/>
    <property type="project" value="UniProtKB-KW"/>
</dbReference>
<evidence type="ECO:0000256" key="6">
    <source>
        <dbReference type="ARBA" id="ARBA00023180"/>
    </source>
</evidence>
<keyword evidence="3 7" id="KW-0645">Protease</keyword>
<evidence type="ECO:0000256" key="5">
    <source>
        <dbReference type="ARBA" id="ARBA00022801"/>
    </source>
</evidence>
<evidence type="ECO:0000256" key="2">
    <source>
        <dbReference type="ARBA" id="ARBA00022645"/>
    </source>
</evidence>
<dbReference type="PROSITE" id="PS00131">
    <property type="entry name" value="CARBOXYPEPT_SER_SER"/>
    <property type="match status" value="1"/>
</dbReference>